<accession>A0A8J5IG54</accession>
<evidence type="ECO:0000256" key="1">
    <source>
        <dbReference type="SAM" id="MobiDB-lite"/>
    </source>
</evidence>
<sequence length="201" mass="21879">MNQLETPVHDPRELLSATAAESTSHIVGPPCAPSVLAKAMTHERPEVNHEDDKQMQQEHDNKLDGDYSGNQLGFSDACKPMVSYDGFQSVGKPFSMAPLPFELADHDDDIVNARSPIICKPSSNARSAALSPTCVSALARNDVKSDSREPSWTIQEFQEYLGMLELLQDVCCSSEGGEMCLSADNLGQMERLLTSLLPQGV</sequence>
<keyword evidence="3" id="KW-1185">Reference proteome</keyword>
<evidence type="ECO:0000313" key="2">
    <source>
        <dbReference type="EMBL" id="KAG6960400.1"/>
    </source>
</evidence>
<reference evidence="2" key="1">
    <citation type="submission" date="2021-01" db="EMBL/GenBank/DDBJ databases">
        <title>Phytophthora aleatoria, a newly-described species from Pinus radiata is distinct from Phytophthora cactorum isolates based on comparative genomics.</title>
        <authorList>
            <person name="Mcdougal R."/>
            <person name="Panda P."/>
            <person name="Williams N."/>
            <person name="Studholme D.J."/>
        </authorList>
    </citation>
    <scope>NUCLEOTIDE SEQUENCE</scope>
    <source>
        <strain evidence="2">NZFS 4037</strain>
    </source>
</reference>
<evidence type="ECO:0000313" key="3">
    <source>
        <dbReference type="Proteomes" id="UP000709295"/>
    </source>
</evidence>
<proteinExistence type="predicted"/>
<comment type="caution">
    <text evidence="2">The sequence shown here is derived from an EMBL/GenBank/DDBJ whole genome shotgun (WGS) entry which is preliminary data.</text>
</comment>
<dbReference type="EMBL" id="JAENGY010000560">
    <property type="protein sequence ID" value="KAG6960400.1"/>
    <property type="molecule type" value="Genomic_DNA"/>
</dbReference>
<feature type="region of interest" description="Disordered" evidence="1">
    <location>
        <begin position="41"/>
        <end position="64"/>
    </location>
</feature>
<organism evidence="2 3">
    <name type="scientific">Phytophthora aleatoria</name>
    <dbReference type="NCBI Taxonomy" id="2496075"/>
    <lineage>
        <taxon>Eukaryota</taxon>
        <taxon>Sar</taxon>
        <taxon>Stramenopiles</taxon>
        <taxon>Oomycota</taxon>
        <taxon>Peronosporomycetes</taxon>
        <taxon>Peronosporales</taxon>
        <taxon>Peronosporaceae</taxon>
        <taxon>Phytophthora</taxon>
    </lineage>
</organism>
<gene>
    <name evidence="2" type="ORF">JG688_00009617</name>
</gene>
<dbReference type="Proteomes" id="UP000709295">
    <property type="component" value="Unassembled WGS sequence"/>
</dbReference>
<name>A0A8J5IG54_9STRA</name>
<dbReference type="AlphaFoldDB" id="A0A8J5IG54"/>
<protein>
    <submittedName>
        <fullName evidence="2">Uncharacterized protein</fullName>
    </submittedName>
</protein>